<feature type="compositionally biased region" description="Basic and acidic residues" evidence="1">
    <location>
        <begin position="135"/>
        <end position="153"/>
    </location>
</feature>
<evidence type="ECO:0000313" key="2">
    <source>
        <dbReference type="EMBL" id="KAB1213507.1"/>
    </source>
</evidence>
<dbReference type="PANTHER" id="PTHR34461:SF4">
    <property type="entry name" value="OS01G0101800 PROTEIN"/>
    <property type="match status" value="1"/>
</dbReference>
<dbReference type="OrthoDB" id="766405at2759"/>
<evidence type="ECO:0000256" key="1">
    <source>
        <dbReference type="SAM" id="MobiDB-lite"/>
    </source>
</evidence>
<evidence type="ECO:0000313" key="3">
    <source>
        <dbReference type="Proteomes" id="UP000516437"/>
    </source>
</evidence>
<comment type="caution">
    <text evidence="2">The sequence shown here is derived from an EMBL/GenBank/DDBJ whole genome shotgun (WGS) entry which is preliminary data.</text>
</comment>
<dbReference type="PANTHER" id="PTHR34461">
    <property type="entry name" value="EXPRESSED PROTEIN"/>
    <property type="match status" value="1"/>
</dbReference>
<dbReference type="AlphaFoldDB" id="A0A6A1VNI6"/>
<feature type="region of interest" description="Disordered" evidence="1">
    <location>
        <begin position="1"/>
        <end position="162"/>
    </location>
</feature>
<dbReference type="EMBL" id="RXIC02000023">
    <property type="protein sequence ID" value="KAB1213507.1"/>
    <property type="molecule type" value="Genomic_DNA"/>
</dbReference>
<feature type="compositionally biased region" description="Polar residues" evidence="1">
    <location>
        <begin position="60"/>
        <end position="98"/>
    </location>
</feature>
<keyword evidence="3" id="KW-1185">Reference proteome</keyword>
<reference evidence="2 3" key="1">
    <citation type="journal article" date="2019" name="Plant Biotechnol. J.">
        <title>The red bayberry genome and genetic basis of sex determination.</title>
        <authorList>
            <person name="Jia H.M."/>
            <person name="Jia H.J."/>
            <person name="Cai Q.L."/>
            <person name="Wang Y."/>
            <person name="Zhao H.B."/>
            <person name="Yang W.F."/>
            <person name="Wang G.Y."/>
            <person name="Li Y.H."/>
            <person name="Zhan D.L."/>
            <person name="Shen Y.T."/>
            <person name="Niu Q.F."/>
            <person name="Chang L."/>
            <person name="Qiu J."/>
            <person name="Zhao L."/>
            <person name="Xie H.B."/>
            <person name="Fu W.Y."/>
            <person name="Jin J."/>
            <person name="Li X.W."/>
            <person name="Jiao Y."/>
            <person name="Zhou C.C."/>
            <person name="Tu T."/>
            <person name="Chai C.Y."/>
            <person name="Gao J.L."/>
            <person name="Fan L.J."/>
            <person name="van de Weg E."/>
            <person name="Wang J.Y."/>
            <person name="Gao Z.S."/>
        </authorList>
    </citation>
    <scope>NUCLEOTIDE SEQUENCE [LARGE SCALE GENOMIC DNA]</scope>
    <source>
        <tissue evidence="2">Leaves</tissue>
    </source>
</reference>
<organism evidence="2 3">
    <name type="scientific">Morella rubra</name>
    <name type="common">Chinese bayberry</name>
    <dbReference type="NCBI Taxonomy" id="262757"/>
    <lineage>
        <taxon>Eukaryota</taxon>
        <taxon>Viridiplantae</taxon>
        <taxon>Streptophyta</taxon>
        <taxon>Embryophyta</taxon>
        <taxon>Tracheophyta</taxon>
        <taxon>Spermatophyta</taxon>
        <taxon>Magnoliopsida</taxon>
        <taxon>eudicotyledons</taxon>
        <taxon>Gunneridae</taxon>
        <taxon>Pentapetalae</taxon>
        <taxon>rosids</taxon>
        <taxon>fabids</taxon>
        <taxon>Fagales</taxon>
        <taxon>Myricaceae</taxon>
        <taxon>Morella</taxon>
    </lineage>
</organism>
<gene>
    <name evidence="2" type="ORF">CJ030_MR5G003423</name>
</gene>
<sequence>MNISTDRPYSPKSSQTPKPDKCFGQKLLQPKLDPEGQDASIHKSDTNSCSMERGAGASGSWPSSVLISANESSSGNTADLTSSEQFTESPKIFDSQNVVEKLHDEVSVNGQNKKLELGEDRAKNSNPDLSSVLEDDAKGQRKNEAIGKSDFRFPSEGQEVDDVHPQSFWSTDECHSHRDFGVGKHSDDAEQTEAGGMTIVGGGYPCRAQNMNSTLSEAKNSKSFNLEQRGDDDGKVQNQLDDSNEELVQMAPPDAEIFAKPDGKENGCGGSELVRKIKHHSLGTPLRGSNTKSVTRASDRRKIRNSNNKQVLDSCSQLKLYKIPGSFSYRRLLPHLIDIAKDNSCASGNGHCYRFHAEGHTSNSCSLPMAALASAHDSSNDNERKLKSPQDDPEFAISLASCKEDWLPIEQLHSDKYSQLEASPNQVSSVFRISPTVASLWPPASCETSSREEGTISVTQVSVDAEADCTNSLVEHSPGAKPVEADSLSRNTTLQEAAAPTGNHSAGHSKGILKRNPRGCRGLCTCLNCASFRLHAERGLEFSRNQMQDTEEVTLDLIKELSCLRGMLEKAAHGVDNHLIVHVNQVKEACRKASEAEELAKHRLGQMNYELNIHCRIPGVQPPRVSFANYVEEKVIRSQTF</sequence>
<feature type="compositionally biased region" description="Polar residues" evidence="1">
    <location>
        <begin position="1"/>
        <end position="17"/>
    </location>
</feature>
<name>A0A6A1VNI6_9ROSI</name>
<accession>A0A6A1VNI6</accession>
<dbReference type="Proteomes" id="UP000516437">
    <property type="component" value="Chromosome 5"/>
</dbReference>
<protein>
    <submittedName>
        <fullName evidence="2">Uncharacterized protein</fullName>
    </submittedName>
</protein>
<feature type="compositionally biased region" description="Basic and acidic residues" evidence="1">
    <location>
        <begin position="113"/>
        <end position="123"/>
    </location>
</feature>
<proteinExistence type="predicted"/>